<feature type="domain" description="LiaI-LiaF-like transmembrane region" evidence="2">
    <location>
        <begin position="5"/>
        <end position="49"/>
    </location>
</feature>
<proteinExistence type="predicted"/>
<keyword evidence="1" id="KW-0472">Membrane</keyword>
<evidence type="ECO:0000256" key="1">
    <source>
        <dbReference type="SAM" id="Phobius"/>
    </source>
</evidence>
<gene>
    <name evidence="3" type="ORF">IPN75_14505</name>
</gene>
<keyword evidence="1" id="KW-1133">Transmembrane helix</keyword>
<protein>
    <recommendedName>
        <fullName evidence="2">LiaI-LiaF-like transmembrane region domain-containing protein</fullName>
    </recommendedName>
</protein>
<evidence type="ECO:0000313" key="4">
    <source>
        <dbReference type="Proteomes" id="UP000808146"/>
    </source>
</evidence>
<name>A0A9D7LSP7_9RHOO</name>
<evidence type="ECO:0000259" key="2">
    <source>
        <dbReference type="Pfam" id="PF18917"/>
    </source>
</evidence>
<dbReference type="AlphaFoldDB" id="A0A9D7LSP7"/>
<sequence length="62" mass="6581">MKGNFAAIALTVIGALALAVNLDLFELDIVALLRKWWPLTLIAIGLALFFTPEDGGRKGPGS</sequence>
<reference evidence="3" key="1">
    <citation type="submission" date="2020-10" db="EMBL/GenBank/DDBJ databases">
        <title>Connecting structure to function with the recovery of over 1000 high-quality activated sludge metagenome-assembled genomes encoding full-length rRNA genes using long-read sequencing.</title>
        <authorList>
            <person name="Singleton C.M."/>
            <person name="Petriglieri F."/>
            <person name="Kristensen J.M."/>
            <person name="Kirkegaard R.H."/>
            <person name="Michaelsen T.Y."/>
            <person name="Andersen M.H."/>
            <person name="Karst S.M."/>
            <person name="Dueholm M.S."/>
            <person name="Nielsen P.H."/>
            <person name="Albertsen M."/>
        </authorList>
    </citation>
    <scope>NUCLEOTIDE SEQUENCE</scope>
    <source>
        <strain evidence="3">OdNE_18-Q3-R46-58_BAT3C.305</strain>
    </source>
</reference>
<organism evidence="3 4">
    <name type="scientific">Candidatus Dechloromonas phosphorivorans</name>
    <dbReference type="NCBI Taxonomy" id="2899244"/>
    <lineage>
        <taxon>Bacteria</taxon>
        <taxon>Pseudomonadati</taxon>
        <taxon>Pseudomonadota</taxon>
        <taxon>Betaproteobacteria</taxon>
        <taxon>Rhodocyclales</taxon>
        <taxon>Azonexaceae</taxon>
        <taxon>Dechloromonas</taxon>
    </lineage>
</organism>
<dbReference type="EMBL" id="JADKBR010000017">
    <property type="protein sequence ID" value="MBK8891488.1"/>
    <property type="molecule type" value="Genomic_DNA"/>
</dbReference>
<dbReference type="Pfam" id="PF18917">
    <property type="entry name" value="LiaI-LiaF-like_TM1"/>
    <property type="match status" value="1"/>
</dbReference>
<accession>A0A9D7LSP7</accession>
<evidence type="ECO:0000313" key="3">
    <source>
        <dbReference type="EMBL" id="MBK8891488.1"/>
    </source>
</evidence>
<keyword evidence="1" id="KW-0812">Transmembrane</keyword>
<dbReference type="InterPro" id="IPR043726">
    <property type="entry name" value="LiaI-LiaF-like_TM1"/>
</dbReference>
<comment type="caution">
    <text evidence="3">The sequence shown here is derived from an EMBL/GenBank/DDBJ whole genome shotgun (WGS) entry which is preliminary data.</text>
</comment>
<dbReference type="Proteomes" id="UP000808146">
    <property type="component" value="Unassembled WGS sequence"/>
</dbReference>
<feature type="transmembrane region" description="Helical" evidence="1">
    <location>
        <begin position="35"/>
        <end position="52"/>
    </location>
</feature>